<dbReference type="Pfam" id="PF01467">
    <property type="entry name" value="CTP_transf_like"/>
    <property type="match status" value="2"/>
</dbReference>
<evidence type="ECO:0000256" key="11">
    <source>
        <dbReference type="ARBA" id="ARBA00031473"/>
    </source>
</evidence>
<name>A0A4Q9KU46_9MICR</name>
<protein>
    <recommendedName>
        <fullName evidence="10">ethanolamine-phosphate cytidylyltransferase</fullName>
        <ecNumber evidence="10">2.7.7.14</ecNumber>
    </recommendedName>
    <alternativeName>
        <fullName evidence="11">CTP:phosphoethanolamine cytidylyltransferase</fullName>
    </alternativeName>
</protein>
<comment type="pathway">
    <text evidence="1">Lipid metabolism.</text>
</comment>
<reference evidence="14 15" key="1">
    <citation type="submission" date="2017-12" db="EMBL/GenBank/DDBJ databases">
        <authorList>
            <person name="Pombert J.-F."/>
            <person name="Haag K.L."/>
            <person name="Ebert D."/>
        </authorList>
    </citation>
    <scope>NUCLEOTIDE SEQUENCE [LARGE SCALE GENOMIC DNA]</scope>
    <source>
        <strain evidence="14">IL-BN-2</strain>
    </source>
</reference>
<accession>A0A4Q9KU46</accession>
<keyword evidence="5 14" id="KW-0548">Nucleotidyltransferase</keyword>
<dbReference type="InterPro" id="IPR004821">
    <property type="entry name" value="Cyt_trans-like"/>
</dbReference>
<evidence type="ECO:0000313" key="15">
    <source>
        <dbReference type="Proteomes" id="UP000293045"/>
    </source>
</evidence>
<comment type="similarity">
    <text evidence="2">Belongs to the cytidylyltransferase family.</text>
</comment>
<dbReference type="InterPro" id="IPR044608">
    <property type="entry name" value="Ect1/PCYT2"/>
</dbReference>
<dbReference type="GO" id="GO:0005737">
    <property type="term" value="C:cytoplasm"/>
    <property type="evidence" value="ECO:0007669"/>
    <property type="project" value="TreeGrafter"/>
</dbReference>
<dbReference type="Gene3D" id="3.40.50.620">
    <property type="entry name" value="HUPs"/>
    <property type="match status" value="2"/>
</dbReference>
<evidence type="ECO:0000256" key="4">
    <source>
        <dbReference type="ARBA" id="ARBA00022679"/>
    </source>
</evidence>
<organism evidence="14 15">
    <name type="scientific">Hamiltosporidium magnivora</name>
    <dbReference type="NCBI Taxonomy" id="148818"/>
    <lineage>
        <taxon>Eukaryota</taxon>
        <taxon>Fungi</taxon>
        <taxon>Fungi incertae sedis</taxon>
        <taxon>Microsporidia</taxon>
        <taxon>Dubosqiidae</taxon>
        <taxon>Hamiltosporidium</taxon>
    </lineage>
</organism>
<evidence type="ECO:0000256" key="8">
    <source>
        <dbReference type="ARBA" id="ARBA00023264"/>
    </source>
</evidence>
<dbReference type="InterPro" id="IPR041723">
    <property type="entry name" value="CCT"/>
</dbReference>
<dbReference type="Proteomes" id="UP000293045">
    <property type="component" value="Unassembled WGS sequence"/>
</dbReference>
<proteinExistence type="inferred from homology"/>
<dbReference type="InterPro" id="IPR014729">
    <property type="entry name" value="Rossmann-like_a/b/a_fold"/>
</dbReference>
<keyword evidence="12" id="KW-1133">Transmembrane helix</keyword>
<dbReference type="SUPFAM" id="SSF52374">
    <property type="entry name" value="Nucleotidylyl transferase"/>
    <property type="match status" value="2"/>
</dbReference>
<keyword evidence="8" id="KW-1208">Phospholipid metabolism</keyword>
<evidence type="ECO:0000256" key="5">
    <source>
        <dbReference type="ARBA" id="ARBA00022695"/>
    </source>
</evidence>
<dbReference type="GO" id="GO:0004306">
    <property type="term" value="F:ethanolamine-phosphate cytidylyltransferase activity"/>
    <property type="evidence" value="ECO:0007669"/>
    <property type="project" value="UniProtKB-EC"/>
</dbReference>
<keyword evidence="7" id="KW-0594">Phospholipid biosynthesis</keyword>
<evidence type="ECO:0000256" key="9">
    <source>
        <dbReference type="ARBA" id="ARBA00024191"/>
    </source>
</evidence>
<dbReference type="PANTHER" id="PTHR45780:SF2">
    <property type="entry name" value="ETHANOLAMINE-PHOSPHATE CYTIDYLYLTRANSFERASE"/>
    <property type="match status" value="1"/>
</dbReference>
<comment type="pathway">
    <text evidence="9">Phospholipid metabolism; phosphatidylethanolamine biosynthesis; phosphatidylethanolamine from ethanolamine: step 2/3.</text>
</comment>
<dbReference type="PANTHER" id="PTHR45780">
    <property type="entry name" value="ETHANOLAMINE-PHOSPHATE CYTIDYLYLTRANSFERASE"/>
    <property type="match status" value="1"/>
</dbReference>
<feature type="transmembrane region" description="Helical" evidence="12">
    <location>
        <begin position="408"/>
        <end position="430"/>
    </location>
</feature>
<evidence type="ECO:0000256" key="2">
    <source>
        <dbReference type="ARBA" id="ARBA00010101"/>
    </source>
</evidence>
<evidence type="ECO:0000256" key="3">
    <source>
        <dbReference type="ARBA" id="ARBA00022516"/>
    </source>
</evidence>
<dbReference type="CDD" id="cd02174">
    <property type="entry name" value="CCT"/>
    <property type="match status" value="1"/>
</dbReference>
<feature type="domain" description="Cytidyltransferase-like" evidence="13">
    <location>
        <begin position="197"/>
        <end position="241"/>
    </location>
</feature>
<evidence type="ECO:0000256" key="12">
    <source>
        <dbReference type="SAM" id="Phobius"/>
    </source>
</evidence>
<evidence type="ECO:0000313" key="14">
    <source>
        <dbReference type="EMBL" id="TBT98095.1"/>
    </source>
</evidence>
<dbReference type="EMBL" id="PIXR01002587">
    <property type="protein sequence ID" value="TBT98095.1"/>
    <property type="molecule type" value="Genomic_DNA"/>
</dbReference>
<gene>
    <name evidence="14" type="ORF">CWI39_2587p0010</name>
</gene>
<evidence type="ECO:0000256" key="1">
    <source>
        <dbReference type="ARBA" id="ARBA00005189"/>
    </source>
</evidence>
<evidence type="ECO:0000256" key="7">
    <source>
        <dbReference type="ARBA" id="ARBA00023209"/>
    </source>
</evidence>
<keyword evidence="12" id="KW-0812">Transmembrane</keyword>
<keyword evidence="6" id="KW-0443">Lipid metabolism</keyword>
<sequence>MSKIWIDGCFDIFHYGHANALRKAKSMGTYLIAGVHSTKEISLNKGLPVMTDEERYEVVRACRYVDEIIENAPFVTQLSVIQSHNCHIVVHGNDPIVDENGNDCYQEVKKKGMFREFERTLGISTTEIVGRMLLKQKPTPELCTCNRCDTTTNTSNISLSPNISNSNISSPYTQFHDTLLHLFEIPKKERKGTVVYVAGTFDLYHAGHTSLLREAKKLGDFLVVGIYRKGMNKSDNKDMTDNKAGEDVTRNSNSCKDVCSSSIGDLKSSQCVFSYKERQLCLLSNKYIDEVIYDPQFNLDKQFIERFGIKIIVHNNQDGGCNVEDVKGCVKVVKINTEFSYLTSGVIIDRIVDNYYDILGGGVKYIRVDWRVLYYNVSVKRVLYYRDMINGRVLYYRDMINGVFIYEWVIGVLLICVVVGSGVLFIMILLKGVNTIYL</sequence>
<dbReference type="VEuPathDB" id="MicrosporidiaDB:CWI36_2835p0010"/>
<evidence type="ECO:0000259" key="13">
    <source>
        <dbReference type="Pfam" id="PF01467"/>
    </source>
</evidence>
<dbReference type="NCBIfam" id="TIGR00125">
    <property type="entry name" value="cyt_tran_rel"/>
    <property type="match status" value="2"/>
</dbReference>
<keyword evidence="3" id="KW-0444">Lipid biosynthesis</keyword>
<evidence type="ECO:0000256" key="10">
    <source>
        <dbReference type="ARBA" id="ARBA00024221"/>
    </source>
</evidence>
<keyword evidence="12" id="KW-0472">Membrane</keyword>
<dbReference type="AlphaFoldDB" id="A0A4Q9KU46"/>
<dbReference type="GO" id="GO:0006646">
    <property type="term" value="P:phosphatidylethanolamine biosynthetic process"/>
    <property type="evidence" value="ECO:0007669"/>
    <property type="project" value="UniProtKB-UniPathway"/>
</dbReference>
<feature type="domain" description="Cytidyltransferase-like" evidence="13">
    <location>
        <begin position="6"/>
        <end position="130"/>
    </location>
</feature>
<dbReference type="VEuPathDB" id="MicrosporidiaDB:CWI39_2587p0010"/>
<keyword evidence="4 14" id="KW-0808">Transferase</keyword>
<dbReference type="EC" id="2.7.7.14" evidence="10"/>
<dbReference type="UniPathway" id="UPA00558">
    <property type="reaction ID" value="UER00742"/>
</dbReference>
<comment type="caution">
    <text evidence="14">The sequence shown here is derived from an EMBL/GenBank/DDBJ whole genome shotgun (WGS) entry which is preliminary data.</text>
</comment>
<evidence type="ECO:0000256" key="6">
    <source>
        <dbReference type="ARBA" id="ARBA00023098"/>
    </source>
</evidence>